<reference evidence="2 3" key="1">
    <citation type="submission" date="2016-07" db="EMBL/GenBank/DDBJ databases">
        <title>Pervasive Adenine N6-methylation of Active Genes in Fungi.</title>
        <authorList>
            <consortium name="DOE Joint Genome Institute"/>
            <person name="Mondo S.J."/>
            <person name="Dannebaum R.O."/>
            <person name="Kuo R.C."/>
            <person name="Labutti K."/>
            <person name="Haridas S."/>
            <person name="Kuo A."/>
            <person name="Salamov A."/>
            <person name="Ahrendt S.R."/>
            <person name="Lipzen A."/>
            <person name="Sullivan W."/>
            <person name="Andreopoulos W.B."/>
            <person name="Clum A."/>
            <person name="Lindquist E."/>
            <person name="Daum C."/>
            <person name="Ramamoorthy G.K."/>
            <person name="Gryganskyi A."/>
            <person name="Culley D."/>
            <person name="Magnuson J.K."/>
            <person name="James T.Y."/>
            <person name="O'Malley M.A."/>
            <person name="Stajich J.E."/>
            <person name="Spatafora J.W."/>
            <person name="Visel A."/>
            <person name="Grigoriev I.V."/>
        </authorList>
    </citation>
    <scope>NUCLEOTIDE SEQUENCE [LARGE SCALE GENOMIC DNA]</scope>
    <source>
        <strain evidence="2 3">CBS 931.73</strain>
    </source>
</reference>
<evidence type="ECO:0000259" key="1">
    <source>
        <dbReference type="Pfam" id="PF10157"/>
    </source>
</evidence>
<feature type="domain" description="BLOC-1-related complex subunit 6 C-terminal helix" evidence="1">
    <location>
        <begin position="10"/>
        <end position="109"/>
    </location>
</feature>
<dbReference type="PANTHER" id="PTHR13440">
    <property type="entry name" value="BLOC-1 RELATED COMPLEX SUBUNIT 6"/>
    <property type="match status" value="1"/>
</dbReference>
<evidence type="ECO:0000313" key="3">
    <source>
        <dbReference type="Proteomes" id="UP000193498"/>
    </source>
</evidence>
<evidence type="ECO:0000313" key="2">
    <source>
        <dbReference type="EMBL" id="ORX83259.1"/>
    </source>
</evidence>
<dbReference type="InterPro" id="IPR046465">
    <property type="entry name" value="BORCS6_C"/>
</dbReference>
<dbReference type="STRING" id="1314790.A0A1Y1XBY9"/>
<sequence>MNSGDTASGPKLDNFQVNELEKEAVQLSHNLDEVLFTLERQMKECAEFTLKSIEAYKLGIDSVGNTVEEGIQSTVELIRKCDELDKDFAAIHNLSAQIKNLNQTLDVLEGLSK</sequence>
<dbReference type="Pfam" id="PF10157">
    <property type="entry name" value="BORCS6"/>
    <property type="match status" value="1"/>
</dbReference>
<dbReference type="Proteomes" id="UP000193498">
    <property type="component" value="Unassembled WGS sequence"/>
</dbReference>
<dbReference type="AlphaFoldDB" id="A0A1Y1XBY9"/>
<protein>
    <recommendedName>
        <fullName evidence="1">BLOC-1-related complex subunit 6 C-terminal helix domain-containing protein</fullName>
    </recommendedName>
</protein>
<dbReference type="InterPro" id="IPR019314">
    <property type="entry name" value="BORCS6"/>
</dbReference>
<accession>A0A1Y1XBY9</accession>
<keyword evidence="3" id="KW-1185">Reference proteome</keyword>
<gene>
    <name evidence="2" type="ORF">K493DRAFT_89654</name>
</gene>
<name>A0A1Y1XBY9_9FUNG</name>
<organism evidence="2 3">
    <name type="scientific">Basidiobolus meristosporus CBS 931.73</name>
    <dbReference type="NCBI Taxonomy" id="1314790"/>
    <lineage>
        <taxon>Eukaryota</taxon>
        <taxon>Fungi</taxon>
        <taxon>Fungi incertae sedis</taxon>
        <taxon>Zoopagomycota</taxon>
        <taxon>Entomophthoromycotina</taxon>
        <taxon>Basidiobolomycetes</taxon>
        <taxon>Basidiobolales</taxon>
        <taxon>Basidiobolaceae</taxon>
        <taxon>Basidiobolus</taxon>
    </lineage>
</organism>
<dbReference type="EMBL" id="MCFE01000646">
    <property type="protein sequence ID" value="ORX83259.1"/>
    <property type="molecule type" value="Genomic_DNA"/>
</dbReference>
<dbReference type="GO" id="GO:0032418">
    <property type="term" value="P:lysosome localization"/>
    <property type="evidence" value="ECO:0007669"/>
    <property type="project" value="TreeGrafter"/>
</dbReference>
<dbReference type="GO" id="GO:0099078">
    <property type="term" value="C:BORC complex"/>
    <property type="evidence" value="ECO:0007669"/>
    <property type="project" value="TreeGrafter"/>
</dbReference>
<dbReference type="InParanoid" id="A0A1Y1XBY9"/>
<dbReference type="OrthoDB" id="21270at2759"/>
<proteinExistence type="predicted"/>
<dbReference type="PANTHER" id="PTHR13440:SF7">
    <property type="entry name" value="BLOC-1 RELATED COMPLEX SUBUNIT 6"/>
    <property type="match status" value="1"/>
</dbReference>
<comment type="caution">
    <text evidence="2">The sequence shown here is derived from an EMBL/GenBank/DDBJ whole genome shotgun (WGS) entry which is preliminary data.</text>
</comment>